<dbReference type="InterPro" id="IPR007123">
    <property type="entry name" value="Gelsolin-like_dom"/>
</dbReference>
<dbReference type="AlphaFoldDB" id="A0AAD5TZJ4"/>
<dbReference type="PANTHER" id="PTHR11977">
    <property type="entry name" value="VILLIN"/>
    <property type="match status" value="1"/>
</dbReference>
<evidence type="ECO:0000313" key="4">
    <source>
        <dbReference type="EMBL" id="KAJ3214423.1"/>
    </source>
</evidence>
<dbReference type="GO" id="GO:0015629">
    <property type="term" value="C:actin cytoskeleton"/>
    <property type="evidence" value="ECO:0007669"/>
    <property type="project" value="TreeGrafter"/>
</dbReference>
<dbReference type="GO" id="GO:0051014">
    <property type="term" value="P:actin filament severing"/>
    <property type="evidence" value="ECO:0007669"/>
    <property type="project" value="TreeGrafter"/>
</dbReference>
<keyword evidence="1" id="KW-0677">Repeat</keyword>
<dbReference type="Pfam" id="PF00626">
    <property type="entry name" value="Gelsolin"/>
    <property type="match status" value="3"/>
</dbReference>
<evidence type="ECO:0000256" key="2">
    <source>
        <dbReference type="SAM" id="MobiDB-lite"/>
    </source>
</evidence>
<dbReference type="Proteomes" id="UP001211065">
    <property type="component" value="Unassembled WGS sequence"/>
</dbReference>
<feature type="region of interest" description="Disordered" evidence="2">
    <location>
        <begin position="687"/>
        <end position="711"/>
    </location>
</feature>
<accession>A0AAD5TZJ4</accession>
<dbReference type="GO" id="GO:0005737">
    <property type="term" value="C:cytoplasm"/>
    <property type="evidence" value="ECO:0007669"/>
    <property type="project" value="TreeGrafter"/>
</dbReference>
<feature type="domain" description="Gelsolin-like" evidence="3">
    <location>
        <begin position="182"/>
        <end position="249"/>
    </location>
</feature>
<evidence type="ECO:0000313" key="5">
    <source>
        <dbReference type="Proteomes" id="UP001211065"/>
    </source>
</evidence>
<reference evidence="4" key="1">
    <citation type="submission" date="2020-05" db="EMBL/GenBank/DDBJ databases">
        <title>Phylogenomic resolution of chytrid fungi.</title>
        <authorList>
            <person name="Stajich J.E."/>
            <person name="Amses K."/>
            <person name="Simmons R."/>
            <person name="Seto K."/>
            <person name="Myers J."/>
            <person name="Bonds A."/>
            <person name="Quandt C.A."/>
            <person name="Barry K."/>
            <person name="Liu P."/>
            <person name="Grigoriev I."/>
            <person name="Longcore J.E."/>
            <person name="James T.Y."/>
        </authorList>
    </citation>
    <scope>NUCLEOTIDE SEQUENCE</scope>
    <source>
        <strain evidence="4">JEL0476</strain>
    </source>
</reference>
<feature type="domain" description="Gelsolin-like" evidence="3">
    <location>
        <begin position="297"/>
        <end position="365"/>
    </location>
</feature>
<dbReference type="PANTHER" id="PTHR11977:SF51">
    <property type="entry name" value="PROTEIN FLIGHTLESS-1 HOMOLOG"/>
    <property type="match status" value="1"/>
</dbReference>
<dbReference type="SMART" id="SM00262">
    <property type="entry name" value="GEL"/>
    <property type="match status" value="5"/>
</dbReference>
<feature type="non-terminal residue" evidence="4">
    <location>
        <position position="1147"/>
    </location>
</feature>
<dbReference type="GO" id="GO:0005546">
    <property type="term" value="F:phosphatidylinositol-4,5-bisphosphate binding"/>
    <property type="evidence" value="ECO:0007669"/>
    <property type="project" value="TreeGrafter"/>
</dbReference>
<dbReference type="GO" id="GO:0008154">
    <property type="term" value="P:actin polymerization or depolymerization"/>
    <property type="evidence" value="ECO:0007669"/>
    <property type="project" value="TreeGrafter"/>
</dbReference>
<dbReference type="GO" id="GO:0051016">
    <property type="term" value="P:barbed-end actin filament capping"/>
    <property type="evidence" value="ECO:0007669"/>
    <property type="project" value="TreeGrafter"/>
</dbReference>
<dbReference type="GO" id="GO:0051015">
    <property type="term" value="F:actin filament binding"/>
    <property type="evidence" value="ECO:0007669"/>
    <property type="project" value="InterPro"/>
</dbReference>
<dbReference type="EMBL" id="JADGJW010000621">
    <property type="protein sequence ID" value="KAJ3214423.1"/>
    <property type="molecule type" value="Genomic_DNA"/>
</dbReference>
<evidence type="ECO:0000256" key="1">
    <source>
        <dbReference type="ARBA" id="ARBA00022737"/>
    </source>
</evidence>
<dbReference type="InterPro" id="IPR029006">
    <property type="entry name" value="ADF-H/Gelsolin-like_dom_sf"/>
</dbReference>
<feature type="region of interest" description="Disordered" evidence="2">
    <location>
        <begin position="725"/>
        <end position="744"/>
    </location>
</feature>
<protein>
    <recommendedName>
        <fullName evidence="3">Gelsolin-like domain-containing protein</fullName>
    </recommendedName>
</protein>
<dbReference type="Gene3D" id="3.40.20.10">
    <property type="entry name" value="Severin"/>
    <property type="match status" value="6"/>
</dbReference>
<dbReference type="SUPFAM" id="SSF55753">
    <property type="entry name" value="Actin depolymerizing proteins"/>
    <property type="match status" value="6"/>
</dbReference>
<feature type="domain" description="Gelsolin-like" evidence="3">
    <location>
        <begin position="475"/>
        <end position="543"/>
    </location>
</feature>
<dbReference type="InterPro" id="IPR007122">
    <property type="entry name" value="Villin/Gelsolin"/>
</dbReference>
<proteinExistence type="predicted"/>
<feature type="region of interest" description="Disordered" evidence="2">
    <location>
        <begin position="433"/>
        <end position="467"/>
    </location>
</feature>
<feature type="compositionally biased region" description="Polar residues" evidence="2">
    <location>
        <begin position="452"/>
        <end position="467"/>
    </location>
</feature>
<name>A0AAD5TZJ4_9FUNG</name>
<dbReference type="GO" id="GO:0005634">
    <property type="term" value="C:nucleus"/>
    <property type="evidence" value="ECO:0007669"/>
    <property type="project" value="TreeGrafter"/>
</dbReference>
<sequence length="1147" mass="130711">HQAVNTYFLKENNFIIDEAEFYGIDFSPKDPITSKSNSVLFSNEEIISPTSTTLNTNTELINKENGSLFLLALNSLAKSLESVTENLLTEKKKKLEITNGDTSINLSDEEEETVEPRMSALKVEKQIPDYKFMDSIYTVDYTDIFPEFLKVEEDGLFCFRIENMKPILLDEEGEDFGTFCINDCYLVLKIETKEDLPPPEHKIWTWIGSEAEMDKRFCCAMFAVGLRDFLNTNTRIQRECHLEESEEFILLFDLSGKLLYRDVSEGTESGLFSAQPKQYCLRLYRVYGKRDIQLLLVEPSLKSLDKPFVYILDFGLEMYQWNGLLSTLTHQTKARMLIQKINKLERVGKAKVEELDQDQESTRFKTLLGDQNSSAHASLQSINRNDLLSPLIEQHLNYEEDITKEVWQTLGELPPILYRVTEDFREDVIDNIVTSSPIPSPPPLPTSDKTDNTSAASKQTSISSKQNSTASLESLPYKKSDFDSKGCFILDCVVEMFLWIGRDANVSVKGSSTELLARIVPLRKRPLWLGLHKIQQGDEPEVFKLRFPDWDSFTDINWQSVRDGDSKLNINLNDTENKIEKKKGSITVDVRALYTPPVVKELNWNAIERTIRHSNFLLKNFSGFVYSKGSFISLPEEERGHFCIGEAYLFLCVYRIDEDVPLRTRASFHEPSSKRSSLLFSIPDVNSAAPSPTSRSVFGEHPSNKQRTRSSSIVLSDTLEINCKDPKRSSYTSQKQSDNTDEPKNNENLECVVYFWQGRRSNRLALTTFKFQTQLEMEELMKEIYGCDVKVVYLDIGRESISLLSHLDNSMVIHSGTRSDFYKQINTVSSPTILSPLSSPNAMSSELQSTSASSINTESMLLYQIWTDNRYKTVRAAQVKLHASSMNNRNCFLLLKPRSTDSNFLFVGREASMEDFESAKQLSNKILSIWGNPLLKGKSKLSPTADSKASSSISISPNFKIDLTLNESFKVVMEEDGNLEEFFKYFPSLDQGYPKQKLNSPLLNIKSKRNSSSFNTTTNKGNINKKTRFLSCNCSLGYFLIEEIQNFVQADLKPNSCCILDGFNGCFIWCGKESSDVVKKLTRKSCQVWLANKNDGRGLGKKRLMLEGFWEGDVRWVFEGKESREFAAYFEGWDEFSTPSTSTSLKL</sequence>
<gene>
    <name evidence="4" type="ORF">HK099_006881</name>
</gene>
<comment type="caution">
    <text evidence="4">The sequence shown here is derived from an EMBL/GenBank/DDBJ whole genome shotgun (WGS) entry which is preliminary data.</text>
</comment>
<organism evidence="4 5">
    <name type="scientific">Clydaea vesicula</name>
    <dbReference type="NCBI Taxonomy" id="447962"/>
    <lineage>
        <taxon>Eukaryota</taxon>
        <taxon>Fungi</taxon>
        <taxon>Fungi incertae sedis</taxon>
        <taxon>Chytridiomycota</taxon>
        <taxon>Chytridiomycota incertae sedis</taxon>
        <taxon>Chytridiomycetes</taxon>
        <taxon>Lobulomycetales</taxon>
        <taxon>Lobulomycetaceae</taxon>
        <taxon>Clydaea</taxon>
    </lineage>
</organism>
<keyword evidence="5" id="KW-1185">Reference proteome</keyword>
<evidence type="ECO:0000259" key="3">
    <source>
        <dbReference type="Pfam" id="PF00626"/>
    </source>
</evidence>